<keyword evidence="2" id="KW-0675">Receptor</keyword>
<reference evidence="2" key="1">
    <citation type="journal article" date="2021" name="PeerJ">
        <title>Extensive microbial diversity within the chicken gut microbiome revealed by metagenomics and culture.</title>
        <authorList>
            <person name="Gilroy R."/>
            <person name="Ravi A."/>
            <person name="Getino M."/>
            <person name="Pursley I."/>
            <person name="Horton D.L."/>
            <person name="Alikhan N.F."/>
            <person name="Baker D."/>
            <person name="Gharbi K."/>
            <person name="Hall N."/>
            <person name="Watson M."/>
            <person name="Adriaenssens E.M."/>
            <person name="Foster-Nyarko E."/>
            <person name="Jarju S."/>
            <person name="Secka A."/>
            <person name="Antonio M."/>
            <person name="Oren A."/>
            <person name="Chaudhuri R.R."/>
            <person name="La Ragione R."/>
            <person name="Hildebrand F."/>
            <person name="Pallen M.J."/>
        </authorList>
    </citation>
    <scope>NUCLEOTIDE SEQUENCE</scope>
    <source>
        <strain evidence="2">CHK55-1828</strain>
    </source>
</reference>
<organism evidence="2 3">
    <name type="scientific">Mediterranea massiliensis</name>
    <dbReference type="NCBI Taxonomy" id="1841865"/>
    <lineage>
        <taxon>Bacteria</taxon>
        <taxon>Pseudomonadati</taxon>
        <taxon>Bacteroidota</taxon>
        <taxon>Bacteroidia</taxon>
        <taxon>Bacteroidales</taxon>
        <taxon>Bacteroidaceae</taxon>
        <taxon>Mediterranea</taxon>
    </lineage>
</organism>
<feature type="non-terminal residue" evidence="2">
    <location>
        <position position="314"/>
    </location>
</feature>
<dbReference type="Gene3D" id="2.170.130.10">
    <property type="entry name" value="TonB-dependent receptor, plug domain"/>
    <property type="match status" value="1"/>
</dbReference>
<comment type="caution">
    <text evidence="2">The sequence shown here is derived from an EMBL/GenBank/DDBJ whole genome shotgun (WGS) entry which is preliminary data.</text>
</comment>
<dbReference type="InterPro" id="IPR037066">
    <property type="entry name" value="Plug_dom_sf"/>
</dbReference>
<evidence type="ECO:0000313" key="3">
    <source>
        <dbReference type="Proteomes" id="UP000717835"/>
    </source>
</evidence>
<dbReference type="Proteomes" id="UP000717835">
    <property type="component" value="Unassembled WGS sequence"/>
</dbReference>
<dbReference type="SUPFAM" id="SSF56935">
    <property type="entry name" value="Porins"/>
    <property type="match status" value="1"/>
</dbReference>
<proteinExistence type="predicted"/>
<dbReference type="Pfam" id="PF13715">
    <property type="entry name" value="CarbopepD_reg_2"/>
    <property type="match status" value="1"/>
</dbReference>
<accession>A0A921HWF9</accession>
<gene>
    <name evidence="2" type="ORF">K8W02_01065</name>
</gene>
<evidence type="ECO:0000256" key="1">
    <source>
        <dbReference type="SAM" id="SignalP"/>
    </source>
</evidence>
<dbReference type="InterPro" id="IPR008969">
    <property type="entry name" value="CarboxyPept-like_regulatory"/>
</dbReference>
<evidence type="ECO:0000313" key="2">
    <source>
        <dbReference type="EMBL" id="HJF90967.1"/>
    </source>
</evidence>
<dbReference type="RefSeq" id="WP_276825673.1">
    <property type="nucleotide sequence ID" value="NZ_DYVX01000006.1"/>
</dbReference>
<feature type="chain" id="PRO_5037963125" evidence="1">
    <location>
        <begin position="19"/>
        <end position="314"/>
    </location>
</feature>
<sequence>MRIVLTLFLFCVCMSVKAQQQYMTEMKKAIDLMQEMYDITFVYDSSLVTTKPQSFPLAGNSLKENLERIFGGIGIKWEIRDEYVLLFRPNNYTFSGYVCEDSGETLINVTILDLNTLKGTLSNAHGFFSITLPEGKHKLRFSYIGYQDVVKEVDLTSNYNGVIYLKESNTSLKEVVVVADLNAPLRTTQTGKVSLTSEQLNTEFSLLSSPDLVKTLQNIPGVASGTELLSGMYVHGGKNDENLFLLDGTPLYQINHLGGLFSAFNTDIIKNVDVIIYAVEKSLDSYKFNLLHCKQTFISQLKSGAMGARTIDEG</sequence>
<feature type="signal peptide" evidence="1">
    <location>
        <begin position="1"/>
        <end position="18"/>
    </location>
</feature>
<dbReference type="AlphaFoldDB" id="A0A921HWF9"/>
<protein>
    <submittedName>
        <fullName evidence="2">TonB-dependent receptor</fullName>
    </submittedName>
</protein>
<keyword evidence="1" id="KW-0732">Signal</keyword>
<name>A0A921HWF9_9BACT</name>
<dbReference type="Gene3D" id="2.60.40.1120">
    <property type="entry name" value="Carboxypeptidase-like, regulatory domain"/>
    <property type="match status" value="1"/>
</dbReference>
<reference evidence="2" key="2">
    <citation type="submission" date="2021-09" db="EMBL/GenBank/DDBJ databases">
        <authorList>
            <person name="Gilroy R."/>
        </authorList>
    </citation>
    <scope>NUCLEOTIDE SEQUENCE</scope>
    <source>
        <strain evidence="2">CHK55-1828</strain>
    </source>
</reference>
<dbReference type="EMBL" id="DYVX01000006">
    <property type="protein sequence ID" value="HJF90967.1"/>
    <property type="molecule type" value="Genomic_DNA"/>
</dbReference>
<dbReference type="SUPFAM" id="SSF49464">
    <property type="entry name" value="Carboxypeptidase regulatory domain-like"/>
    <property type="match status" value="1"/>
</dbReference>